<keyword evidence="2" id="KW-1185">Reference proteome</keyword>
<sequence>MFVLSTSKHLFYLSFTSNLHACSRDSSTRIFRRHCYRLSLYLQTHTVQADKEATELCEASELSCWRSSLF</sequence>
<proteinExistence type="predicted"/>
<reference evidence="1 2" key="1">
    <citation type="submission" date="2024-01" db="EMBL/GenBank/DDBJ databases">
        <title>Genome assemblies of Stephania.</title>
        <authorList>
            <person name="Yang L."/>
        </authorList>
    </citation>
    <scope>NUCLEOTIDE SEQUENCE [LARGE SCALE GENOMIC DNA]</scope>
    <source>
        <strain evidence="1">QJT</strain>
        <tissue evidence="1">Leaf</tissue>
    </source>
</reference>
<evidence type="ECO:0000313" key="2">
    <source>
        <dbReference type="Proteomes" id="UP001417504"/>
    </source>
</evidence>
<comment type="caution">
    <text evidence="1">The sequence shown here is derived from an EMBL/GenBank/DDBJ whole genome shotgun (WGS) entry which is preliminary data.</text>
</comment>
<dbReference type="Proteomes" id="UP001417504">
    <property type="component" value="Unassembled WGS sequence"/>
</dbReference>
<evidence type="ECO:0000313" key="1">
    <source>
        <dbReference type="EMBL" id="KAK9124731.1"/>
    </source>
</evidence>
<name>A0AAP0IZP7_9MAGN</name>
<protein>
    <submittedName>
        <fullName evidence="1">Uncharacterized protein</fullName>
    </submittedName>
</protein>
<organism evidence="1 2">
    <name type="scientific">Stephania japonica</name>
    <dbReference type="NCBI Taxonomy" id="461633"/>
    <lineage>
        <taxon>Eukaryota</taxon>
        <taxon>Viridiplantae</taxon>
        <taxon>Streptophyta</taxon>
        <taxon>Embryophyta</taxon>
        <taxon>Tracheophyta</taxon>
        <taxon>Spermatophyta</taxon>
        <taxon>Magnoliopsida</taxon>
        <taxon>Ranunculales</taxon>
        <taxon>Menispermaceae</taxon>
        <taxon>Menispermoideae</taxon>
        <taxon>Cissampelideae</taxon>
        <taxon>Stephania</taxon>
    </lineage>
</organism>
<accession>A0AAP0IZP7</accession>
<gene>
    <name evidence="1" type="ORF">Sjap_014333</name>
</gene>
<dbReference type="EMBL" id="JBBNAE010000005">
    <property type="protein sequence ID" value="KAK9124731.1"/>
    <property type="molecule type" value="Genomic_DNA"/>
</dbReference>
<dbReference type="AlphaFoldDB" id="A0AAP0IZP7"/>